<dbReference type="PROSITE" id="PS00668">
    <property type="entry name" value="COMPLEX1_ND1_2"/>
    <property type="match status" value="1"/>
</dbReference>
<evidence type="ECO:0000256" key="7">
    <source>
        <dbReference type="ARBA" id="ARBA00022792"/>
    </source>
</evidence>
<feature type="transmembrane region" description="Helical" evidence="14">
    <location>
        <begin position="168"/>
        <end position="188"/>
    </location>
</feature>
<keyword evidence="10 13" id="KW-0496">Mitochondrion</keyword>
<evidence type="ECO:0000256" key="10">
    <source>
        <dbReference type="ARBA" id="ARBA00023128"/>
    </source>
</evidence>
<evidence type="ECO:0000256" key="13">
    <source>
        <dbReference type="RuleBase" id="RU000473"/>
    </source>
</evidence>
<comment type="subcellular location">
    <subcellularLocation>
        <location evidence="2 12">Mitochondrion inner membrane</location>
        <topology evidence="2 12">Multi-pass membrane protein</topology>
    </subcellularLocation>
</comment>
<dbReference type="PANTHER" id="PTHR11432:SF3">
    <property type="entry name" value="NADH-UBIQUINONE OXIDOREDUCTASE CHAIN 1"/>
    <property type="match status" value="1"/>
</dbReference>
<evidence type="ECO:0000256" key="1">
    <source>
        <dbReference type="ARBA" id="ARBA00003257"/>
    </source>
</evidence>
<dbReference type="InterPro" id="IPR001694">
    <property type="entry name" value="NADH_UbQ_OxRdtase_su1/FPO"/>
</dbReference>
<feature type="transmembrane region" description="Helical" evidence="14">
    <location>
        <begin position="6"/>
        <end position="25"/>
    </location>
</feature>
<accession>A0A8T9ZX46</accession>
<reference evidence="15" key="1">
    <citation type="journal article" date="2022" name="Cladistics">
        <title>Diversification of the phytophagous lineages of true bugs (Insecta: Hemiptera: Heteroptera) shortly after that of the flowering plants.</title>
        <authorList>
            <person name="Ye F."/>
            <person name="Kment P."/>
            <person name="Redei D."/>
            <person name="Luo J.Y."/>
            <person name="Wang Y.H."/>
            <person name="Kuechler S.M."/>
            <person name="Zhang W.W."/>
            <person name="Chen P.P."/>
            <person name="Wu H.Y."/>
            <person name="Wu Y.Z."/>
            <person name="Sun X.Y."/>
            <person name="Ding L."/>
            <person name="Wang Y.R."/>
            <person name="Xie Q."/>
        </authorList>
    </citation>
    <scope>NUCLEOTIDE SEQUENCE</scope>
</reference>
<dbReference type="PANTHER" id="PTHR11432">
    <property type="entry name" value="NADH DEHYDROGENASE SUBUNIT 1"/>
    <property type="match status" value="1"/>
</dbReference>
<dbReference type="GO" id="GO:0008137">
    <property type="term" value="F:NADH dehydrogenase (ubiquinone) activity"/>
    <property type="evidence" value="ECO:0007669"/>
    <property type="project" value="UniProtKB-EC"/>
</dbReference>
<feature type="transmembrane region" description="Helical" evidence="14">
    <location>
        <begin position="97"/>
        <end position="121"/>
    </location>
</feature>
<dbReference type="AlphaFoldDB" id="A0A8T9ZX46"/>
<keyword evidence="7" id="KW-0999">Mitochondrion inner membrane</keyword>
<protein>
    <recommendedName>
        <fullName evidence="4 13">NADH-ubiquinone oxidoreductase chain 1</fullName>
        <ecNumber evidence="13">7.1.1.2</ecNumber>
    </recommendedName>
</protein>
<name>A0A8T9ZX46_9HEMI</name>
<comment type="function">
    <text evidence="1">Core subunit of the mitochondrial membrane respiratory chain NADH dehydrogenase (Complex I) that is believed to belong to the minimal assembly required for catalysis. Complex I functions in the transfer of electrons from NADH to the respiratory chain. The immediate electron acceptor for the enzyme is believed to be ubiquinone.</text>
</comment>
<keyword evidence="6 12" id="KW-0812">Transmembrane</keyword>
<keyword evidence="8 14" id="KW-1133">Transmembrane helix</keyword>
<dbReference type="HAMAP" id="MF_01350">
    <property type="entry name" value="NDH1_NuoH"/>
    <property type="match status" value="1"/>
</dbReference>
<feature type="transmembrane region" description="Helical" evidence="14">
    <location>
        <begin position="142"/>
        <end position="162"/>
    </location>
</feature>
<proteinExistence type="inferred from homology"/>
<comment type="similarity">
    <text evidence="3 12">Belongs to the complex I subunit 1 family.</text>
</comment>
<dbReference type="InterPro" id="IPR018086">
    <property type="entry name" value="NADH_UbQ_OxRdtase_su1_CS"/>
</dbReference>
<dbReference type="EC" id="7.1.1.2" evidence="13"/>
<organism evidence="15">
    <name type="scientific">Meschia woodwardi</name>
    <dbReference type="NCBI Taxonomy" id="2813447"/>
    <lineage>
        <taxon>Eukaryota</taxon>
        <taxon>Metazoa</taxon>
        <taxon>Ecdysozoa</taxon>
        <taxon>Arthropoda</taxon>
        <taxon>Hexapoda</taxon>
        <taxon>Insecta</taxon>
        <taxon>Pterygota</taxon>
        <taxon>Neoptera</taxon>
        <taxon>Paraneoptera</taxon>
        <taxon>Hemiptera</taxon>
        <taxon>Heteroptera</taxon>
        <taxon>Panheteroptera</taxon>
        <taxon>Pentatomomorpha</taxon>
        <taxon>Lygaeoidea</taxon>
        <taxon>Meschiidae</taxon>
        <taxon>Meschia</taxon>
    </lineage>
</organism>
<evidence type="ECO:0000256" key="11">
    <source>
        <dbReference type="ARBA" id="ARBA00023136"/>
    </source>
</evidence>
<dbReference type="GO" id="GO:0009060">
    <property type="term" value="P:aerobic respiration"/>
    <property type="evidence" value="ECO:0007669"/>
    <property type="project" value="TreeGrafter"/>
</dbReference>
<evidence type="ECO:0000256" key="4">
    <source>
        <dbReference type="ARBA" id="ARBA00021009"/>
    </source>
</evidence>
<evidence type="ECO:0000256" key="8">
    <source>
        <dbReference type="ARBA" id="ARBA00022989"/>
    </source>
</evidence>
<keyword evidence="5" id="KW-0813">Transport</keyword>
<evidence type="ECO:0000256" key="9">
    <source>
        <dbReference type="ARBA" id="ARBA00023075"/>
    </source>
</evidence>
<dbReference type="GO" id="GO:0003954">
    <property type="term" value="F:NADH dehydrogenase activity"/>
    <property type="evidence" value="ECO:0007669"/>
    <property type="project" value="TreeGrafter"/>
</dbReference>
<dbReference type="Pfam" id="PF00146">
    <property type="entry name" value="NADHdh"/>
    <property type="match status" value="1"/>
</dbReference>
<evidence type="ECO:0000256" key="3">
    <source>
        <dbReference type="ARBA" id="ARBA00010535"/>
    </source>
</evidence>
<evidence type="ECO:0000256" key="2">
    <source>
        <dbReference type="ARBA" id="ARBA00004448"/>
    </source>
</evidence>
<feature type="transmembrane region" description="Helical" evidence="14">
    <location>
        <begin position="287"/>
        <end position="307"/>
    </location>
</feature>
<evidence type="ECO:0000256" key="14">
    <source>
        <dbReference type="SAM" id="Phobius"/>
    </source>
</evidence>
<evidence type="ECO:0000256" key="5">
    <source>
        <dbReference type="ARBA" id="ARBA00022448"/>
    </source>
</evidence>
<keyword evidence="9 13" id="KW-0830">Ubiquinone</keyword>
<evidence type="ECO:0000313" key="15">
    <source>
        <dbReference type="EMBL" id="UPL65363.1"/>
    </source>
</evidence>
<keyword evidence="12" id="KW-0520">NAD</keyword>
<evidence type="ECO:0000256" key="12">
    <source>
        <dbReference type="RuleBase" id="RU000471"/>
    </source>
</evidence>
<evidence type="ECO:0000256" key="6">
    <source>
        <dbReference type="ARBA" id="ARBA00022692"/>
    </source>
</evidence>
<feature type="transmembrane region" description="Helical" evidence="14">
    <location>
        <begin position="233"/>
        <end position="266"/>
    </location>
</feature>
<keyword evidence="11 14" id="KW-0472">Membrane</keyword>
<feature type="transmembrane region" description="Helical" evidence="14">
    <location>
        <begin position="70"/>
        <end position="91"/>
    </location>
</feature>
<dbReference type="EMBL" id="MW619650">
    <property type="protein sequence ID" value="UPL65363.1"/>
    <property type="molecule type" value="Genomic_DNA"/>
</dbReference>
<sequence length="309" mass="36735">MVIFIVNYLIMLIFVLISVGFVTLLERKVLGYIQLRKGPNKVGFMGLLQPFSDGIKLFFKEQTYPLMSNFFIYYFSPVFMLILSFILWTLFPYFYNIYNFNFGLLFFLSCTGLGVYGVMLSGWSSNSKYSLLGCLRAVAQTISYEVSMSLIMLCYFIFIFNYNFFYFMYYQYFCWFLFFSLPLFFCWLSSCLAETNRSPFDFAEGESELVSGFNVEYSGAGFSFIFLSEYMNIIFLSMITVVMFMGCNMISLFFFFKISFIIFWFIWVRGTLPRFRYDKLMYLTWKIFLPISLNYYLFFSMFLSFILGV</sequence>
<geneLocation type="mitochondrion" evidence="15"/>
<dbReference type="PROSITE" id="PS00667">
    <property type="entry name" value="COMPLEX1_ND1_1"/>
    <property type="match status" value="1"/>
</dbReference>
<dbReference type="GO" id="GO:0005743">
    <property type="term" value="C:mitochondrial inner membrane"/>
    <property type="evidence" value="ECO:0007669"/>
    <property type="project" value="UniProtKB-SubCell"/>
</dbReference>
<comment type="catalytic activity">
    <reaction evidence="13">
        <text>a ubiquinone + NADH + 5 H(+)(in) = a ubiquinol + NAD(+) + 4 H(+)(out)</text>
        <dbReference type="Rhea" id="RHEA:29091"/>
        <dbReference type="Rhea" id="RHEA-COMP:9565"/>
        <dbReference type="Rhea" id="RHEA-COMP:9566"/>
        <dbReference type="ChEBI" id="CHEBI:15378"/>
        <dbReference type="ChEBI" id="CHEBI:16389"/>
        <dbReference type="ChEBI" id="CHEBI:17976"/>
        <dbReference type="ChEBI" id="CHEBI:57540"/>
        <dbReference type="ChEBI" id="CHEBI:57945"/>
        <dbReference type="EC" id="7.1.1.2"/>
    </reaction>
</comment>